<feature type="transmembrane region" description="Helical" evidence="6">
    <location>
        <begin position="328"/>
        <end position="349"/>
    </location>
</feature>
<comment type="caution">
    <text evidence="7">The sequence shown here is derived from an EMBL/GenBank/DDBJ whole genome shotgun (WGS) entry which is preliminary data.</text>
</comment>
<accession>A0A841Y5V7</accession>
<evidence type="ECO:0000256" key="6">
    <source>
        <dbReference type="SAM" id="Phobius"/>
    </source>
</evidence>
<feature type="transmembrane region" description="Helical" evidence="6">
    <location>
        <begin position="42"/>
        <end position="60"/>
    </location>
</feature>
<evidence type="ECO:0000313" key="7">
    <source>
        <dbReference type="EMBL" id="MBC1371324.1"/>
    </source>
</evidence>
<reference evidence="7 8" key="1">
    <citation type="submission" date="2020-03" db="EMBL/GenBank/DDBJ databases">
        <title>Soil Listeria distribution.</title>
        <authorList>
            <person name="Liao J."/>
            <person name="Wiedmann M."/>
        </authorList>
    </citation>
    <scope>NUCLEOTIDE SEQUENCE [LARGE SCALE GENOMIC DNA]</scope>
    <source>
        <strain evidence="7 8">FSL L7-1681</strain>
    </source>
</reference>
<keyword evidence="3 6" id="KW-0812">Transmembrane</keyword>
<sequence>MKRSFRHDFRRLLTGNFIAQLFLFSISPILSRMYTAEQFGIYAFYMSLLGVLLVISTFAFEKVIPLLENSKSIVNLCFIIAISWFLGGGLLYLITGFSPFSFAGETKPLIIWLFGIALLAASVQQFLTYEMMRQGKYDIISKSKIYQTFGNGSFQLGFANTSLMSVGLIAGDVVGRVLGAATAFNAYLKIGRKQKQNESILKSVQKYYKYPLFNTPSLLLNSLALQIPTFFFMVVLGAEDTGQFSFTQKLIGVPIAVLTTTLGQVFYGHAGRLIREDSLALRALFRTTVKKVIMITAGPVLLFGLFAPTIFSTIFGAEWRLAGELARVMTPLFITQLAIIPVSQILYITTKPYIQLGWDSSRFIVLLVGFLILKTKEAEVLEMVLYYTVVMVVSYVLLYLLGSRILARREAQYSESL</sequence>
<keyword evidence="5 6" id="KW-0472">Membrane</keyword>
<feature type="transmembrane region" description="Helical" evidence="6">
    <location>
        <begin position="72"/>
        <end position="97"/>
    </location>
</feature>
<dbReference type="GO" id="GO:0005886">
    <property type="term" value="C:plasma membrane"/>
    <property type="evidence" value="ECO:0007669"/>
    <property type="project" value="UniProtKB-SubCell"/>
</dbReference>
<evidence type="ECO:0000256" key="3">
    <source>
        <dbReference type="ARBA" id="ARBA00022692"/>
    </source>
</evidence>
<evidence type="ECO:0000256" key="5">
    <source>
        <dbReference type="ARBA" id="ARBA00023136"/>
    </source>
</evidence>
<evidence type="ECO:0000313" key="8">
    <source>
        <dbReference type="Proteomes" id="UP000591929"/>
    </source>
</evidence>
<feature type="transmembrane region" description="Helical" evidence="6">
    <location>
        <begin position="385"/>
        <end position="407"/>
    </location>
</feature>
<feature type="transmembrane region" description="Helical" evidence="6">
    <location>
        <begin position="12"/>
        <end position="30"/>
    </location>
</feature>
<dbReference type="EMBL" id="JAARPL010000002">
    <property type="protein sequence ID" value="MBC1371324.1"/>
    <property type="molecule type" value="Genomic_DNA"/>
</dbReference>
<evidence type="ECO:0000256" key="2">
    <source>
        <dbReference type="ARBA" id="ARBA00022475"/>
    </source>
</evidence>
<organism evidence="7 8">
    <name type="scientific">Listeria booriae</name>
    <dbReference type="NCBI Taxonomy" id="1552123"/>
    <lineage>
        <taxon>Bacteria</taxon>
        <taxon>Bacillati</taxon>
        <taxon>Bacillota</taxon>
        <taxon>Bacilli</taxon>
        <taxon>Bacillales</taxon>
        <taxon>Listeriaceae</taxon>
        <taxon>Listeria</taxon>
    </lineage>
</organism>
<keyword evidence="4 6" id="KW-1133">Transmembrane helix</keyword>
<gene>
    <name evidence="7" type="ORF">HB847_03000</name>
</gene>
<dbReference type="Proteomes" id="UP000591929">
    <property type="component" value="Unassembled WGS sequence"/>
</dbReference>
<feature type="transmembrane region" description="Helical" evidence="6">
    <location>
        <begin position="292"/>
        <end position="316"/>
    </location>
</feature>
<dbReference type="AlphaFoldDB" id="A0A841Y5V7"/>
<feature type="transmembrane region" description="Helical" evidence="6">
    <location>
        <begin position="356"/>
        <end position="373"/>
    </location>
</feature>
<dbReference type="PANTHER" id="PTHR30250:SF28">
    <property type="entry name" value="POLYSACCHARIDE BIOSYNTHESIS PROTEIN"/>
    <property type="match status" value="1"/>
</dbReference>
<feature type="transmembrane region" description="Helical" evidence="6">
    <location>
        <begin position="250"/>
        <end position="271"/>
    </location>
</feature>
<dbReference type="RefSeq" id="WP_185376036.1">
    <property type="nucleotide sequence ID" value="NZ_JAARPL010000002.1"/>
</dbReference>
<protein>
    <submittedName>
        <fullName evidence="7">Oligosaccharide flippase family protein</fullName>
    </submittedName>
</protein>
<dbReference type="Pfam" id="PF13440">
    <property type="entry name" value="Polysacc_synt_3"/>
    <property type="match status" value="1"/>
</dbReference>
<proteinExistence type="predicted"/>
<name>A0A841Y5V7_9LIST</name>
<evidence type="ECO:0000256" key="4">
    <source>
        <dbReference type="ARBA" id="ARBA00022989"/>
    </source>
</evidence>
<feature type="transmembrane region" description="Helical" evidence="6">
    <location>
        <begin position="109"/>
        <end position="127"/>
    </location>
</feature>
<evidence type="ECO:0000256" key="1">
    <source>
        <dbReference type="ARBA" id="ARBA00004651"/>
    </source>
</evidence>
<dbReference type="PANTHER" id="PTHR30250">
    <property type="entry name" value="PST FAMILY PREDICTED COLANIC ACID TRANSPORTER"/>
    <property type="match status" value="1"/>
</dbReference>
<dbReference type="InterPro" id="IPR050833">
    <property type="entry name" value="Poly_Biosynth_Transport"/>
</dbReference>
<keyword evidence="2" id="KW-1003">Cell membrane</keyword>
<feature type="transmembrane region" description="Helical" evidence="6">
    <location>
        <begin position="218"/>
        <end position="238"/>
    </location>
</feature>
<comment type="subcellular location">
    <subcellularLocation>
        <location evidence="1">Cell membrane</location>
        <topology evidence="1">Multi-pass membrane protein</topology>
    </subcellularLocation>
</comment>